<evidence type="ECO:0000313" key="8">
    <source>
        <dbReference type="EMBL" id="UBY07534.1"/>
    </source>
</evidence>
<dbReference type="InterPro" id="IPR041118">
    <property type="entry name" value="Rx_N"/>
</dbReference>
<dbReference type="GO" id="GO:0042742">
    <property type="term" value="P:defense response to bacterium"/>
    <property type="evidence" value="ECO:0007669"/>
    <property type="project" value="UniProtKB-ARBA"/>
</dbReference>
<dbReference type="GO" id="GO:0043531">
    <property type="term" value="F:ADP binding"/>
    <property type="evidence" value="ECO:0007669"/>
    <property type="project" value="InterPro"/>
</dbReference>
<dbReference type="InterPro" id="IPR002182">
    <property type="entry name" value="NB-ARC"/>
</dbReference>
<dbReference type="GO" id="GO:0009626">
    <property type="term" value="P:plant-type hypersensitive response"/>
    <property type="evidence" value="ECO:0007669"/>
    <property type="project" value="UniProtKB-ARBA"/>
</dbReference>
<proteinExistence type="evidence at transcript level"/>
<dbReference type="Gene3D" id="1.20.5.4130">
    <property type="match status" value="1"/>
</dbReference>
<evidence type="ECO:0000256" key="2">
    <source>
        <dbReference type="ARBA" id="ARBA00022614"/>
    </source>
</evidence>
<dbReference type="InterPro" id="IPR058922">
    <property type="entry name" value="WHD_DRP"/>
</dbReference>
<dbReference type="Pfam" id="PF18052">
    <property type="entry name" value="Rx_N"/>
    <property type="match status" value="1"/>
</dbReference>
<dbReference type="PANTHER" id="PTHR23155:SF1235">
    <property type="entry name" value="OS01G0335700 PROTEIN"/>
    <property type="match status" value="1"/>
</dbReference>
<dbReference type="GO" id="GO:0002758">
    <property type="term" value="P:innate immune response-activating signaling pathway"/>
    <property type="evidence" value="ECO:0007669"/>
    <property type="project" value="UniProtKB-ARBA"/>
</dbReference>
<keyword evidence="4" id="KW-0547">Nucleotide-binding</keyword>
<accession>A0A8K1I8X3</accession>
<dbReference type="Pfam" id="PF23559">
    <property type="entry name" value="WHD_DRP"/>
    <property type="match status" value="1"/>
</dbReference>
<dbReference type="Pfam" id="PF00931">
    <property type="entry name" value="NB-ARC"/>
    <property type="match status" value="1"/>
</dbReference>
<dbReference type="InterPro" id="IPR027417">
    <property type="entry name" value="P-loop_NTPase"/>
</dbReference>
<dbReference type="Gene3D" id="1.10.8.430">
    <property type="entry name" value="Helical domain of apoptotic protease-activating factors"/>
    <property type="match status" value="1"/>
</dbReference>
<feature type="domain" description="AAA+ ATPase" evidence="7">
    <location>
        <begin position="187"/>
        <end position="323"/>
    </location>
</feature>
<evidence type="ECO:0000256" key="1">
    <source>
        <dbReference type="ARBA" id="ARBA00008894"/>
    </source>
</evidence>
<dbReference type="InterPro" id="IPR042197">
    <property type="entry name" value="Apaf_helical"/>
</dbReference>
<evidence type="ECO:0000256" key="6">
    <source>
        <dbReference type="ARBA" id="ARBA00023054"/>
    </source>
</evidence>
<dbReference type="SUPFAM" id="SSF52047">
    <property type="entry name" value="RNI-like"/>
    <property type="match status" value="1"/>
</dbReference>
<keyword evidence="6" id="KW-0175">Coiled coil</keyword>
<name>A0A8K1I8X3_9POAL</name>
<dbReference type="SUPFAM" id="SSF52540">
    <property type="entry name" value="P-loop containing nucleoside triphosphate hydrolases"/>
    <property type="match status" value="1"/>
</dbReference>
<protein>
    <submittedName>
        <fullName evidence="8">NBS-LRR disease resistance protein</fullName>
    </submittedName>
</protein>
<dbReference type="InterPro" id="IPR036388">
    <property type="entry name" value="WH-like_DNA-bd_sf"/>
</dbReference>
<dbReference type="EMBL" id="MZ672935">
    <property type="protein sequence ID" value="UBY07534.1"/>
    <property type="molecule type" value="mRNA"/>
</dbReference>
<keyword evidence="3" id="KW-0677">Repeat</keyword>
<sequence>MEIAVGALSGLVEALPGKLGELLQQEYELLSGARGDVAFFQAELRTMNAAVLRCEDLEEPDAQTSSWIAQVRDLAYDIEDWVDLFAHRVDAGTHDATSHRFSRWIRWLTTIPDRHVIATELKELRARVVEVSDLRKRYSLGPQMPSHRAPAVDPRLFALYADSAGLVGMDGPRDEVAGMVTDQGSDGLKVVSVVGMAGSGKTTLAREVYRLVGAGFKCRASVSVGRSSDVAKVLGDMLSQVDGEYSRGRCDAGDVNQLIGRLRQHLQDKRYLVMIDDLWSVQTWGIIKHCFPENNLGSRIITTTRIEAVAKTAAGAHVYKTCLLDEADAETLFSQRAFGSVGGCPAHLKDISTQIMRKCGGLPLAIVSVGGLLAGKTCTRDEFERSGLEWRTNSELQGMKQIIKLSYSDLPANLKACLLHLSIFPENHEIEIERLAKRWVAEGFVSEQRGTSLEETARNYISELIDRNLIQPSQLNHDGTHRSYVLHPVIHDFIICKSMEDSFVALVHAQQQDVSPGNGTVRRLSLLNSGKHDQAAAQIDGAKVSRARSVTVFSHTARTPRLNELSVLRVLDLEGCQGPLCLDGLYKLLLLRYLNLKGTCVSELPAQIGELRCLETLDVRSTEVKELPPSILRLEKLMYLLAGNAKLPSGISKMKSLLTLSCSNIGKSADTDIIRELSEMASLRELELFCNVPRTSEGKKQVTFPSDGFQSLKKLSIRCSLTSVTFVTDALSKVEVLELKFEEGLSKESSGVSGVEHLSGLKHMLIEFSQHDAGAAAAMAAVKKVAEKVHPNCQAIIVNVHKKTVQ</sequence>
<dbReference type="InterPro" id="IPR032675">
    <property type="entry name" value="LRR_dom_sf"/>
</dbReference>
<dbReference type="AlphaFoldDB" id="A0A8K1I8X3"/>
<dbReference type="Gene3D" id="3.40.50.300">
    <property type="entry name" value="P-loop containing nucleotide triphosphate hydrolases"/>
    <property type="match status" value="1"/>
</dbReference>
<dbReference type="InterPro" id="IPR038005">
    <property type="entry name" value="RX-like_CC"/>
</dbReference>
<organism evidence="8">
    <name type="scientific">Dasypyrum villosum</name>
    <dbReference type="NCBI Taxonomy" id="40247"/>
    <lineage>
        <taxon>Eukaryota</taxon>
        <taxon>Viridiplantae</taxon>
        <taxon>Streptophyta</taxon>
        <taxon>Embryophyta</taxon>
        <taxon>Tracheophyta</taxon>
        <taxon>Spermatophyta</taxon>
        <taxon>Magnoliopsida</taxon>
        <taxon>Liliopsida</taxon>
        <taxon>Poales</taxon>
        <taxon>Poaceae</taxon>
        <taxon>BOP clade</taxon>
        <taxon>Pooideae</taxon>
        <taxon>Triticodae</taxon>
        <taxon>Triticeae</taxon>
        <taxon>Triticinae</taxon>
        <taxon>Dasypyrum</taxon>
    </lineage>
</organism>
<dbReference type="PRINTS" id="PR00364">
    <property type="entry name" value="DISEASERSIST"/>
</dbReference>
<dbReference type="CDD" id="cd14798">
    <property type="entry name" value="RX-CC_like"/>
    <property type="match status" value="1"/>
</dbReference>
<reference evidence="8" key="1">
    <citation type="submission" date="2021-07" db="EMBL/GenBank/DDBJ databases">
        <title>Genome-wide identification of the NLR gene family in Haynaldia villosa by SMRT-RenSeq.</title>
        <authorList>
            <person name="Huang Z."/>
            <person name="Qiao F."/>
            <person name="Yang B."/>
            <person name="Liu J."/>
            <person name="Liu Y."/>
            <person name="Wulff B.B.H."/>
            <person name="Hu P."/>
            <person name="Lv Z."/>
            <person name="Zhang R."/>
            <person name="Chen P."/>
            <person name="Xing L."/>
            <person name="Cao A."/>
        </authorList>
    </citation>
    <scope>NUCLEOTIDE SEQUENCE</scope>
    <source>
        <strain evidence="8">Hv_Contig_1299_nlr_1</strain>
    </source>
</reference>
<dbReference type="SMART" id="SM00382">
    <property type="entry name" value="AAA"/>
    <property type="match status" value="1"/>
</dbReference>
<evidence type="ECO:0000256" key="3">
    <source>
        <dbReference type="ARBA" id="ARBA00022737"/>
    </source>
</evidence>
<evidence type="ECO:0000256" key="5">
    <source>
        <dbReference type="ARBA" id="ARBA00022821"/>
    </source>
</evidence>
<evidence type="ECO:0000259" key="7">
    <source>
        <dbReference type="SMART" id="SM00382"/>
    </source>
</evidence>
<dbReference type="Pfam" id="PF23598">
    <property type="entry name" value="LRR_14"/>
    <property type="match status" value="1"/>
</dbReference>
<dbReference type="Gene3D" id="1.10.10.10">
    <property type="entry name" value="Winged helix-like DNA-binding domain superfamily/Winged helix DNA-binding domain"/>
    <property type="match status" value="1"/>
</dbReference>
<dbReference type="Gene3D" id="3.80.10.10">
    <property type="entry name" value="Ribonuclease Inhibitor"/>
    <property type="match status" value="1"/>
</dbReference>
<comment type="similarity">
    <text evidence="1">Belongs to the disease resistance NB-LRR family.</text>
</comment>
<dbReference type="FunFam" id="1.10.10.10:FF:000322">
    <property type="entry name" value="Probable disease resistance protein At1g63360"/>
    <property type="match status" value="1"/>
</dbReference>
<dbReference type="InterPro" id="IPR044974">
    <property type="entry name" value="Disease_R_plants"/>
</dbReference>
<dbReference type="InterPro" id="IPR003593">
    <property type="entry name" value="AAA+_ATPase"/>
</dbReference>
<dbReference type="PANTHER" id="PTHR23155">
    <property type="entry name" value="DISEASE RESISTANCE PROTEIN RP"/>
    <property type="match status" value="1"/>
</dbReference>
<keyword evidence="2" id="KW-0433">Leucine-rich repeat</keyword>
<keyword evidence="5" id="KW-0611">Plant defense</keyword>
<evidence type="ECO:0000256" key="4">
    <source>
        <dbReference type="ARBA" id="ARBA00022741"/>
    </source>
</evidence>
<dbReference type="InterPro" id="IPR055414">
    <property type="entry name" value="LRR_R13L4/SHOC2-like"/>
</dbReference>